<dbReference type="AlphaFoldDB" id="A0A167S9C3"/>
<dbReference type="InterPro" id="IPR055170">
    <property type="entry name" value="GFO_IDH_MocA-like_dom"/>
</dbReference>
<reference evidence="8 9" key="1">
    <citation type="journal article" date="2016" name="Mol. Biol. Evol.">
        <title>Comparative Genomics of Early-Diverging Mushroom-Forming Fungi Provides Insights into the Origins of Lignocellulose Decay Capabilities.</title>
        <authorList>
            <person name="Nagy L.G."/>
            <person name="Riley R."/>
            <person name="Tritt A."/>
            <person name="Adam C."/>
            <person name="Daum C."/>
            <person name="Floudas D."/>
            <person name="Sun H."/>
            <person name="Yadav J.S."/>
            <person name="Pangilinan J."/>
            <person name="Larsson K.H."/>
            <person name="Matsuura K."/>
            <person name="Barry K."/>
            <person name="Labutti K."/>
            <person name="Kuo R."/>
            <person name="Ohm R.A."/>
            <person name="Bhattacharya S.S."/>
            <person name="Shirouzu T."/>
            <person name="Yoshinaga Y."/>
            <person name="Martin F.M."/>
            <person name="Grigoriev I.V."/>
            <person name="Hibbett D.S."/>
        </authorList>
    </citation>
    <scope>NUCLEOTIDE SEQUENCE [LARGE SCALE GENOMIC DNA]</scope>
    <source>
        <strain evidence="8 9">TUFC12733</strain>
    </source>
</reference>
<dbReference type="Proteomes" id="UP000076738">
    <property type="component" value="Unassembled WGS sequence"/>
</dbReference>
<evidence type="ECO:0000259" key="7">
    <source>
        <dbReference type="Pfam" id="PF22725"/>
    </source>
</evidence>
<dbReference type="EC" id="1.1.1.179" evidence="3"/>
<dbReference type="Gene3D" id="3.30.360.10">
    <property type="entry name" value="Dihydrodipicolinate Reductase, domain 2"/>
    <property type="match status" value="1"/>
</dbReference>
<feature type="domain" description="Gfo/Idh/MocA-like oxidoreductase N-terminal" evidence="6">
    <location>
        <begin position="16"/>
        <end position="145"/>
    </location>
</feature>
<dbReference type="PANTHER" id="PTHR22604:SF105">
    <property type="entry name" value="TRANS-1,2-DIHYDROBENZENE-1,2-DIOL DEHYDROGENASE"/>
    <property type="match status" value="1"/>
</dbReference>
<name>A0A167S9C3_CALVF</name>
<evidence type="ECO:0000259" key="6">
    <source>
        <dbReference type="Pfam" id="PF01408"/>
    </source>
</evidence>
<proteinExistence type="inferred from homology"/>
<dbReference type="InterPro" id="IPR050984">
    <property type="entry name" value="Gfo/Idh/MocA_domain"/>
</dbReference>
<organism evidence="8 9">
    <name type="scientific">Calocera viscosa (strain TUFC12733)</name>
    <dbReference type="NCBI Taxonomy" id="1330018"/>
    <lineage>
        <taxon>Eukaryota</taxon>
        <taxon>Fungi</taxon>
        <taxon>Dikarya</taxon>
        <taxon>Basidiomycota</taxon>
        <taxon>Agaricomycotina</taxon>
        <taxon>Dacrymycetes</taxon>
        <taxon>Dacrymycetales</taxon>
        <taxon>Dacrymycetaceae</taxon>
        <taxon>Calocera</taxon>
    </lineage>
</organism>
<dbReference type="Pfam" id="PF22725">
    <property type="entry name" value="GFO_IDH_MocA_C3"/>
    <property type="match status" value="1"/>
</dbReference>
<dbReference type="SUPFAM" id="SSF55347">
    <property type="entry name" value="Glyceraldehyde-3-phosphate dehydrogenase-like, C-terminal domain"/>
    <property type="match status" value="1"/>
</dbReference>
<dbReference type="GO" id="GO:0000166">
    <property type="term" value="F:nucleotide binding"/>
    <property type="evidence" value="ECO:0007669"/>
    <property type="project" value="InterPro"/>
</dbReference>
<accession>A0A167S9C3</accession>
<sequence>MAAAVQTLLGKQPTTLRWGIIGAGWISGCFVRDIVLDPKTTRNVEDVIHKFTAVGSRDVVKGREFADRNAPGVAGVKVYGTYEEVAADPEVDAIYIGTPHTYHYEHSMIALKGGKHVLCEKPVTSNAAEFKALVAFAKEKNLFFMEAMWTRFQPVAEYVHQIVAKDQLGPVRLVQADLAGDFKLDKIAHTHRILDPKLGGGALLDLGPYPFVWLVISLFEHPKNQAGGQPQRPTSVTGAMMKTPLTGVDQNTVIVLNFDHIPAQAILSCSINLPSPVPAVVIRCANGNITVEPPIYKPSTVIVQEFAPGTSNVIREEKRIFKFEGGGWHFQADEVARCVAAGKISSSVWSLEKTLFEMEVFDEVRKQGHYVFPPGVEKVTSYP</sequence>
<dbReference type="InterPro" id="IPR000683">
    <property type="entry name" value="Gfo/Idh/MocA-like_OxRdtase_N"/>
</dbReference>
<keyword evidence="9" id="KW-1185">Reference proteome</keyword>
<evidence type="ECO:0000256" key="5">
    <source>
        <dbReference type="ARBA" id="ARBA00049233"/>
    </source>
</evidence>
<dbReference type="GO" id="GO:0047837">
    <property type="term" value="F:D-xylose 1-dehydrogenase (NADP+) activity"/>
    <property type="evidence" value="ECO:0007669"/>
    <property type="project" value="UniProtKB-EC"/>
</dbReference>
<dbReference type="Gene3D" id="3.40.50.720">
    <property type="entry name" value="NAD(P)-binding Rossmann-like Domain"/>
    <property type="match status" value="1"/>
</dbReference>
<keyword evidence="2" id="KW-0560">Oxidoreductase</keyword>
<comment type="similarity">
    <text evidence="1">Belongs to the Gfo/Idh/MocA family.</text>
</comment>
<evidence type="ECO:0000256" key="2">
    <source>
        <dbReference type="ARBA" id="ARBA00023002"/>
    </source>
</evidence>
<evidence type="ECO:0000313" key="9">
    <source>
        <dbReference type="Proteomes" id="UP000076738"/>
    </source>
</evidence>
<evidence type="ECO:0000313" key="8">
    <source>
        <dbReference type="EMBL" id="KZP01699.1"/>
    </source>
</evidence>
<gene>
    <name evidence="8" type="ORF">CALVIDRAFT_474349</name>
</gene>
<dbReference type="SUPFAM" id="SSF51735">
    <property type="entry name" value="NAD(P)-binding Rossmann-fold domains"/>
    <property type="match status" value="1"/>
</dbReference>
<comment type="catalytic activity">
    <reaction evidence="5">
        <text>D-xylose + NADP(+) = D-xylono-1,5-lactone + NADPH + H(+)</text>
        <dbReference type="Rhea" id="RHEA:22000"/>
        <dbReference type="ChEBI" id="CHEBI:15378"/>
        <dbReference type="ChEBI" id="CHEBI:15867"/>
        <dbReference type="ChEBI" id="CHEBI:53455"/>
        <dbReference type="ChEBI" id="CHEBI:57783"/>
        <dbReference type="ChEBI" id="CHEBI:58349"/>
        <dbReference type="EC" id="1.1.1.179"/>
    </reaction>
</comment>
<evidence type="ECO:0000256" key="1">
    <source>
        <dbReference type="ARBA" id="ARBA00010928"/>
    </source>
</evidence>
<dbReference type="InterPro" id="IPR036291">
    <property type="entry name" value="NAD(P)-bd_dom_sf"/>
</dbReference>
<feature type="domain" description="GFO/IDH/MocA-like oxidoreductase" evidence="7">
    <location>
        <begin position="158"/>
        <end position="289"/>
    </location>
</feature>
<dbReference type="STRING" id="1330018.A0A167S9C3"/>
<dbReference type="PANTHER" id="PTHR22604">
    <property type="entry name" value="OXIDOREDUCTASES"/>
    <property type="match status" value="1"/>
</dbReference>
<dbReference type="EMBL" id="KV417266">
    <property type="protein sequence ID" value="KZP01699.1"/>
    <property type="molecule type" value="Genomic_DNA"/>
</dbReference>
<evidence type="ECO:0000256" key="4">
    <source>
        <dbReference type="ARBA" id="ARBA00042988"/>
    </source>
</evidence>
<protein>
    <recommendedName>
        <fullName evidence="3">D-xylose 1-dehydrogenase (NADP(+), D-xylono-1,5-lactone-forming)</fullName>
        <ecNumber evidence="3">1.1.1.179</ecNumber>
    </recommendedName>
    <alternativeName>
        <fullName evidence="4">D-xylose-NADP dehydrogenase</fullName>
    </alternativeName>
</protein>
<dbReference type="OrthoDB" id="2129491at2759"/>
<dbReference type="Pfam" id="PF01408">
    <property type="entry name" value="GFO_IDH_MocA"/>
    <property type="match status" value="1"/>
</dbReference>
<evidence type="ECO:0000256" key="3">
    <source>
        <dbReference type="ARBA" id="ARBA00038984"/>
    </source>
</evidence>